<accession>A0A0N5AP59</accession>
<sequence>MCGDTGDMLRFRNQPDSSSKKTNKKRWKLRKEYPLSEFFRFEAHDELNGVNRKQADVVDQKKIGEQLDEKDLVHTTKKVDVFDNLTYEDAIINMLVRIRFLQDRMWIRNITKARKKKKFVCGFNEVTKHLLENDLKLVILANDIKKVEGLADKLRRFCVVNKVPIFNSCKKRVIGKTLGRFPFVSVVGIINVDGAQDLYDKVLLLLNNQEIELALSRHIDQLSLLA</sequence>
<evidence type="ECO:0000256" key="1">
    <source>
        <dbReference type="SAM" id="MobiDB-lite"/>
    </source>
</evidence>
<proteinExistence type="predicted"/>
<evidence type="ECO:0000313" key="3">
    <source>
        <dbReference type="Proteomes" id="UP000046393"/>
    </source>
</evidence>
<dbReference type="Pfam" id="PF01248">
    <property type="entry name" value="Ribosomal_L7Ae"/>
    <property type="match status" value="1"/>
</dbReference>
<reference evidence="4" key="1">
    <citation type="submission" date="2016-04" db="UniProtKB">
        <authorList>
            <consortium name="WormBaseParasite"/>
        </authorList>
    </citation>
    <scope>IDENTIFICATION</scope>
</reference>
<organism evidence="3 4">
    <name type="scientific">Syphacia muris</name>
    <dbReference type="NCBI Taxonomy" id="451379"/>
    <lineage>
        <taxon>Eukaryota</taxon>
        <taxon>Metazoa</taxon>
        <taxon>Ecdysozoa</taxon>
        <taxon>Nematoda</taxon>
        <taxon>Chromadorea</taxon>
        <taxon>Rhabditida</taxon>
        <taxon>Spirurina</taxon>
        <taxon>Oxyuridomorpha</taxon>
        <taxon>Oxyuroidea</taxon>
        <taxon>Oxyuridae</taxon>
        <taxon>Syphacia</taxon>
    </lineage>
</organism>
<dbReference type="Proteomes" id="UP000046393">
    <property type="component" value="Unplaced"/>
</dbReference>
<dbReference type="SUPFAM" id="SSF55315">
    <property type="entry name" value="L30e-like"/>
    <property type="match status" value="1"/>
</dbReference>
<dbReference type="InterPro" id="IPR029064">
    <property type="entry name" value="Ribosomal_eL30-like_sf"/>
</dbReference>
<protein>
    <submittedName>
        <fullName evidence="4">Ribosomal_L7Ae domain-containing protein</fullName>
    </submittedName>
</protein>
<dbReference type="AlphaFoldDB" id="A0A0N5AP59"/>
<evidence type="ECO:0000313" key="4">
    <source>
        <dbReference type="WBParaSite" id="SMUV_0000642501-mRNA-1"/>
    </source>
</evidence>
<dbReference type="STRING" id="451379.A0A0N5AP59"/>
<name>A0A0N5AP59_9BILA</name>
<evidence type="ECO:0000259" key="2">
    <source>
        <dbReference type="Pfam" id="PF01248"/>
    </source>
</evidence>
<keyword evidence="3" id="KW-1185">Reference proteome</keyword>
<dbReference type="InterPro" id="IPR004038">
    <property type="entry name" value="Ribosomal_eL8/eL30/eS12/Gad45"/>
</dbReference>
<dbReference type="WBParaSite" id="SMUV_0000642501-mRNA-1">
    <property type="protein sequence ID" value="SMUV_0000642501-mRNA-1"/>
    <property type="gene ID" value="SMUV_0000642501"/>
</dbReference>
<feature type="domain" description="Ribosomal protein eL8/eL30/eS12/Gadd45" evidence="2">
    <location>
        <begin position="110"/>
        <end position="198"/>
    </location>
</feature>
<dbReference type="Gene3D" id="3.30.1330.30">
    <property type="match status" value="1"/>
</dbReference>
<feature type="region of interest" description="Disordered" evidence="1">
    <location>
        <begin position="1"/>
        <end position="25"/>
    </location>
</feature>